<gene>
    <name evidence="1" type="ORF">C8E02_2968</name>
</gene>
<protein>
    <submittedName>
        <fullName evidence="1">Uncharacterized protein</fullName>
    </submittedName>
</protein>
<comment type="caution">
    <text evidence="1">The sequence shown here is derived from an EMBL/GenBank/DDBJ whole genome shotgun (WGS) entry which is preliminary data.</text>
</comment>
<accession>A0A495B3M7</accession>
<organism evidence="1 2">
    <name type="scientific">Vogesella indigofera</name>
    <name type="common">Pseudomonas indigofera</name>
    <dbReference type="NCBI Taxonomy" id="45465"/>
    <lineage>
        <taxon>Bacteria</taxon>
        <taxon>Pseudomonadati</taxon>
        <taxon>Pseudomonadota</taxon>
        <taxon>Betaproteobacteria</taxon>
        <taxon>Neisseriales</taxon>
        <taxon>Chromobacteriaceae</taxon>
        <taxon>Vogesella</taxon>
    </lineage>
</organism>
<evidence type="ECO:0000313" key="2">
    <source>
        <dbReference type="Proteomes" id="UP000279384"/>
    </source>
</evidence>
<dbReference type="Proteomes" id="UP000279384">
    <property type="component" value="Unassembled WGS sequence"/>
</dbReference>
<evidence type="ECO:0000313" key="1">
    <source>
        <dbReference type="EMBL" id="RKQ55581.1"/>
    </source>
</evidence>
<dbReference type="AlphaFoldDB" id="A0A495B3M7"/>
<sequence length="166" mass="18118">MAGRLLVGAVAAACGGALVLFLLLSQERLPVAESVFPPDRNGDLLRDDVGELIAARFAGNAAAFAASSQLARAWQRAVRQTDPARLGPEVTQVRYAMSCVLSEQTLGKARVDAQTMLHFLDLLHARMFDTLARRQLWQQYERSASRIPHGETPLNPCRFDVSAMVG</sequence>
<dbReference type="RefSeq" id="WP_147424506.1">
    <property type="nucleotide sequence ID" value="NZ_RBID01000017.1"/>
</dbReference>
<reference evidence="1 2" key="1">
    <citation type="submission" date="2018-10" db="EMBL/GenBank/DDBJ databases">
        <title>Genomic Encyclopedia of Type Strains, Phase IV (KMG-IV): sequencing the most valuable type-strain genomes for metagenomic binning, comparative biology and taxonomic classification.</title>
        <authorList>
            <person name="Goeker M."/>
        </authorList>
    </citation>
    <scope>NUCLEOTIDE SEQUENCE [LARGE SCALE GENOMIC DNA]</scope>
    <source>
        <strain evidence="1 2">DSM 3303</strain>
    </source>
</reference>
<name>A0A495B3M7_VOGIN</name>
<dbReference type="EMBL" id="RBID01000017">
    <property type="protein sequence ID" value="RKQ55581.1"/>
    <property type="molecule type" value="Genomic_DNA"/>
</dbReference>
<proteinExistence type="predicted"/>